<accession>E4X4Z1</accession>
<reference evidence="2" key="1">
    <citation type="journal article" date="2010" name="Science">
        <title>Plasticity of animal genome architecture unmasked by rapid evolution of a pelagic tunicate.</title>
        <authorList>
            <person name="Denoeud F."/>
            <person name="Henriet S."/>
            <person name="Mungpakdee S."/>
            <person name="Aury J.M."/>
            <person name="Da Silva C."/>
            <person name="Brinkmann H."/>
            <person name="Mikhaleva J."/>
            <person name="Olsen L.C."/>
            <person name="Jubin C."/>
            <person name="Canestro C."/>
            <person name="Bouquet J.M."/>
            <person name="Danks G."/>
            <person name="Poulain J."/>
            <person name="Campsteijn C."/>
            <person name="Adamski M."/>
            <person name="Cross I."/>
            <person name="Yadetie F."/>
            <person name="Muffato M."/>
            <person name="Louis A."/>
            <person name="Butcher S."/>
            <person name="Tsagkogeorga G."/>
            <person name="Konrad A."/>
            <person name="Singh S."/>
            <person name="Jensen M.F."/>
            <person name="Cong E.H."/>
            <person name="Eikeseth-Otteraa H."/>
            <person name="Noel B."/>
            <person name="Anthouard V."/>
            <person name="Porcel B.M."/>
            <person name="Kachouri-Lafond R."/>
            <person name="Nishino A."/>
            <person name="Ugolini M."/>
            <person name="Chourrout P."/>
            <person name="Nishida H."/>
            <person name="Aasland R."/>
            <person name="Huzurbazar S."/>
            <person name="Westhof E."/>
            <person name="Delsuc F."/>
            <person name="Lehrach H."/>
            <person name="Reinhardt R."/>
            <person name="Weissenbach J."/>
            <person name="Roy S.W."/>
            <person name="Artiguenave F."/>
            <person name="Postlethwait J.H."/>
            <person name="Manak J.R."/>
            <person name="Thompson E.M."/>
            <person name="Jaillon O."/>
            <person name="Du Pasquier L."/>
            <person name="Boudinot P."/>
            <person name="Liberles D.A."/>
            <person name="Volff J.N."/>
            <person name="Philippe H."/>
            <person name="Lenhard B."/>
            <person name="Roest Crollius H."/>
            <person name="Wincker P."/>
            <person name="Chourrout D."/>
        </authorList>
    </citation>
    <scope>NUCLEOTIDE SEQUENCE [LARGE SCALE GENOMIC DNA]</scope>
</reference>
<evidence type="ECO:0000313" key="2">
    <source>
        <dbReference type="EMBL" id="CBY18360.1"/>
    </source>
</evidence>
<evidence type="ECO:0000256" key="1">
    <source>
        <dbReference type="SAM" id="MobiDB-lite"/>
    </source>
</evidence>
<feature type="compositionally biased region" description="Low complexity" evidence="1">
    <location>
        <begin position="160"/>
        <end position="176"/>
    </location>
</feature>
<feature type="region of interest" description="Disordered" evidence="1">
    <location>
        <begin position="115"/>
        <end position="185"/>
    </location>
</feature>
<dbReference type="AlphaFoldDB" id="E4X4Z1"/>
<feature type="region of interest" description="Disordered" evidence="1">
    <location>
        <begin position="400"/>
        <end position="429"/>
    </location>
</feature>
<keyword evidence="3" id="KW-1185">Reference proteome</keyword>
<protein>
    <submittedName>
        <fullName evidence="2">Uncharacterized protein</fullName>
    </submittedName>
</protein>
<evidence type="ECO:0000313" key="3">
    <source>
        <dbReference type="Proteomes" id="UP000001307"/>
    </source>
</evidence>
<sequence>MSERTPVCEKINSVCIPIVANNNEEETDFLAVKHDFDEQKNGNQKEPFWRNEEYETEYEEEYVAPYVGENETPANEPEEPFSLISTTEIVKDLKWLEENALKEFQSRLIVQKSYKTRTSRSLQKSKSTRIKSSRPKRSKKSEHISSVNNNLHNERLQELDCSTDSSDYSSDESSSSEGEKKRTSGRGIRSLLKLRNIGEDPFTTKRRIALINNDLPGKISDKTMKLFLEPKSSKWKFGRARITAVQTKNEIDFDKFFSDIGMANKLQEGQLKSLKKLILKVPENFRNSFVKKYREKMRAKDENKNAKKGSEKDKIDEEWNNFFEEDETDWCTLQKPKVDIVKNKIHEKLVDKLRKDGRLNIVILNPIVDHLIQKENAKEKELKYLRNQLDELKKKFAARKEAAMRSSGSDSEEDESGALEAKLAGIIES</sequence>
<feature type="compositionally biased region" description="Basic residues" evidence="1">
    <location>
        <begin position="126"/>
        <end position="140"/>
    </location>
</feature>
<name>E4X4Z1_OIKDI</name>
<dbReference type="InParanoid" id="E4X4Z1"/>
<dbReference type="EMBL" id="FN653025">
    <property type="protein sequence ID" value="CBY18360.1"/>
    <property type="molecule type" value="Genomic_DNA"/>
</dbReference>
<organism evidence="2">
    <name type="scientific">Oikopleura dioica</name>
    <name type="common">Tunicate</name>
    <dbReference type="NCBI Taxonomy" id="34765"/>
    <lineage>
        <taxon>Eukaryota</taxon>
        <taxon>Metazoa</taxon>
        <taxon>Chordata</taxon>
        <taxon>Tunicata</taxon>
        <taxon>Appendicularia</taxon>
        <taxon>Copelata</taxon>
        <taxon>Oikopleuridae</taxon>
        <taxon>Oikopleura</taxon>
    </lineage>
</organism>
<proteinExistence type="predicted"/>
<gene>
    <name evidence="2" type="ORF">GSOID_T00002215001</name>
</gene>
<dbReference type="Proteomes" id="UP000001307">
    <property type="component" value="Unassembled WGS sequence"/>
</dbReference>